<protein>
    <submittedName>
        <fullName evidence="1">Uncharacterized protein</fullName>
    </submittedName>
</protein>
<evidence type="ECO:0000313" key="1">
    <source>
        <dbReference type="EMBL" id="STZ07750.1"/>
    </source>
</evidence>
<dbReference type="AlphaFoldDB" id="A0A378R1M5"/>
<dbReference type="OrthoDB" id="9799090at2"/>
<proteinExistence type="predicted"/>
<dbReference type="Proteomes" id="UP000254065">
    <property type="component" value="Unassembled WGS sequence"/>
</dbReference>
<organism evidence="1 2">
    <name type="scientific">Moraxella caprae</name>
    <dbReference type="NCBI Taxonomy" id="90240"/>
    <lineage>
        <taxon>Bacteria</taxon>
        <taxon>Pseudomonadati</taxon>
        <taxon>Pseudomonadota</taxon>
        <taxon>Gammaproteobacteria</taxon>
        <taxon>Moraxellales</taxon>
        <taxon>Moraxellaceae</taxon>
        <taxon>Moraxella</taxon>
    </lineage>
</organism>
<evidence type="ECO:0000313" key="2">
    <source>
        <dbReference type="Proteomes" id="UP000254065"/>
    </source>
</evidence>
<dbReference type="SUPFAM" id="SSF53850">
    <property type="entry name" value="Periplasmic binding protein-like II"/>
    <property type="match status" value="1"/>
</dbReference>
<dbReference type="RefSeq" id="WP_115341036.1">
    <property type="nucleotide sequence ID" value="NZ_UGQB01000004.1"/>
</dbReference>
<reference evidence="1 2" key="1">
    <citation type="submission" date="2018-06" db="EMBL/GenBank/DDBJ databases">
        <authorList>
            <consortium name="Pathogen Informatics"/>
            <person name="Doyle S."/>
        </authorList>
    </citation>
    <scope>NUCLEOTIDE SEQUENCE [LARGE SCALE GENOMIC DNA]</scope>
    <source>
        <strain evidence="1 2">NCTC12877</strain>
    </source>
</reference>
<keyword evidence="2" id="KW-1185">Reference proteome</keyword>
<sequence length="123" mass="13873">MFLHLFQSKISIDLYFKKHYFKFLIETGHLPILVPRRVPLPSNHLNVHATNLSVDTNAYSKIKMSVKTSITNTETNSFDTNTSNVKKLTIATISDVAPFNFSDEKGAITGFDSDVLHCQKQKA</sequence>
<name>A0A378R1M5_9GAMM</name>
<dbReference type="Gene3D" id="3.40.190.10">
    <property type="entry name" value="Periplasmic binding protein-like II"/>
    <property type="match status" value="1"/>
</dbReference>
<accession>A0A378R1M5</accession>
<dbReference type="EMBL" id="UGQB01000004">
    <property type="protein sequence ID" value="STZ07750.1"/>
    <property type="molecule type" value="Genomic_DNA"/>
</dbReference>
<gene>
    <name evidence="1" type="ORF">NCTC12877_00728</name>
</gene>